<name>A0A081NJW5_9GAMM</name>
<dbReference type="SUPFAM" id="SSF52788">
    <property type="entry name" value="Phosphotyrosine protein phosphatases I"/>
    <property type="match status" value="1"/>
</dbReference>
<reference evidence="6 7" key="1">
    <citation type="submission" date="2014-06" db="EMBL/GenBank/DDBJ databases">
        <title>Whole Genome Sequences of Three Symbiotic Endozoicomonas Bacteria.</title>
        <authorList>
            <person name="Neave M.J."/>
            <person name="Apprill A."/>
            <person name="Voolstra C.R."/>
        </authorList>
    </citation>
    <scope>NUCLEOTIDE SEQUENCE [LARGE SCALE GENOMIC DNA]</scope>
    <source>
        <strain evidence="6 7">DSM 25634</strain>
    </source>
</reference>
<evidence type="ECO:0000256" key="3">
    <source>
        <dbReference type="ARBA" id="ARBA00023125"/>
    </source>
</evidence>
<dbReference type="InterPro" id="IPR001845">
    <property type="entry name" value="HTH_ArsR_DNA-bd_dom"/>
</dbReference>
<dbReference type="InterPro" id="IPR036196">
    <property type="entry name" value="Ptyr_pPase_sf"/>
</dbReference>
<dbReference type="PROSITE" id="PS00846">
    <property type="entry name" value="HTH_ARSR_1"/>
    <property type="match status" value="1"/>
</dbReference>
<feature type="domain" description="HTH arsR-type" evidence="5">
    <location>
        <begin position="137"/>
        <end position="231"/>
    </location>
</feature>
<evidence type="ECO:0000313" key="7">
    <source>
        <dbReference type="Proteomes" id="UP000028073"/>
    </source>
</evidence>
<dbReference type="NCBIfam" id="NF033788">
    <property type="entry name" value="HTH_metalloreg"/>
    <property type="match status" value="1"/>
</dbReference>
<keyword evidence="7" id="KW-1185">Reference proteome</keyword>
<accession>A0A081NJW5</accession>
<dbReference type="OrthoDB" id="9793058at2"/>
<dbReference type="Proteomes" id="UP000028073">
    <property type="component" value="Unassembled WGS sequence"/>
</dbReference>
<evidence type="ECO:0000256" key="1">
    <source>
        <dbReference type="ARBA" id="ARBA00022849"/>
    </source>
</evidence>
<dbReference type="GO" id="GO:0046685">
    <property type="term" value="P:response to arsenic-containing substance"/>
    <property type="evidence" value="ECO:0007669"/>
    <property type="project" value="UniProtKB-KW"/>
</dbReference>
<dbReference type="SUPFAM" id="SSF46785">
    <property type="entry name" value="Winged helix' DNA-binding domain"/>
    <property type="match status" value="1"/>
</dbReference>
<sequence length="258" mass="29311">MTSPLSILFLCTGNSARSQLAEAVFRDMAGDDFRVFSAGTQPQGIDDRVFQTLKELDIPADGLKSQSLDDLDEQHFDYVITLCDNAKNECAHYPPSDALLHWDLEDPKFLDGLTPFINTAHILQQQIKLFLQLNTPGATQQGFSPDEFFKLLSDNTRLRTLMLIEDEKELCVNDLVNALQESQSKVSRHLAQMRTLKILSTRRRAQHIFYRLNPDLPPWMELVLAVTRTGQPDFINQEKILLKAHTSDNPSPVKDTEE</sequence>
<dbReference type="Pfam" id="PF01451">
    <property type="entry name" value="LMWPc"/>
    <property type="match status" value="1"/>
</dbReference>
<dbReference type="InterPro" id="IPR011991">
    <property type="entry name" value="ArsR-like_HTH"/>
</dbReference>
<proteinExistence type="predicted"/>
<dbReference type="SMART" id="SM00418">
    <property type="entry name" value="HTH_ARSR"/>
    <property type="match status" value="1"/>
</dbReference>
<dbReference type="Gene3D" id="3.40.50.2300">
    <property type="match status" value="1"/>
</dbReference>
<dbReference type="GO" id="GO:0003700">
    <property type="term" value="F:DNA-binding transcription factor activity"/>
    <property type="evidence" value="ECO:0007669"/>
    <property type="project" value="InterPro"/>
</dbReference>
<keyword evidence="2" id="KW-0805">Transcription regulation</keyword>
<keyword evidence="1" id="KW-0059">Arsenical resistance</keyword>
<dbReference type="PANTHER" id="PTHR43428">
    <property type="entry name" value="ARSENATE REDUCTASE"/>
    <property type="match status" value="1"/>
</dbReference>
<evidence type="ECO:0000313" key="6">
    <source>
        <dbReference type="EMBL" id="KEQ18738.1"/>
    </source>
</evidence>
<organism evidence="6 7">
    <name type="scientific">Endozoicomonas numazuensis</name>
    <dbReference type="NCBI Taxonomy" id="1137799"/>
    <lineage>
        <taxon>Bacteria</taxon>
        <taxon>Pseudomonadati</taxon>
        <taxon>Pseudomonadota</taxon>
        <taxon>Gammaproteobacteria</taxon>
        <taxon>Oceanospirillales</taxon>
        <taxon>Endozoicomonadaceae</taxon>
        <taxon>Endozoicomonas</taxon>
    </lineage>
</organism>
<dbReference type="AlphaFoldDB" id="A0A081NJW5"/>
<dbReference type="CDD" id="cd00090">
    <property type="entry name" value="HTH_ARSR"/>
    <property type="match status" value="1"/>
</dbReference>
<keyword evidence="4" id="KW-0804">Transcription</keyword>
<keyword evidence="3" id="KW-0238">DNA-binding</keyword>
<dbReference type="STRING" id="1137799.GZ78_01160"/>
<dbReference type="PANTHER" id="PTHR43428:SF1">
    <property type="entry name" value="ARSENATE REDUCTASE"/>
    <property type="match status" value="1"/>
</dbReference>
<comment type="caution">
    <text evidence="6">The sequence shown here is derived from an EMBL/GenBank/DDBJ whole genome shotgun (WGS) entry which is preliminary data.</text>
</comment>
<protein>
    <recommendedName>
        <fullName evidence="5">HTH arsR-type domain-containing protein</fullName>
    </recommendedName>
</protein>
<dbReference type="eggNOG" id="COG0640">
    <property type="taxonomic scope" value="Bacteria"/>
</dbReference>
<dbReference type="Pfam" id="PF01022">
    <property type="entry name" value="HTH_5"/>
    <property type="match status" value="1"/>
</dbReference>
<dbReference type="InterPro" id="IPR036390">
    <property type="entry name" value="WH_DNA-bd_sf"/>
</dbReference>
<evidence type="ECO:0000256" key="4">
    <source>
        <dbReference type="ARBA" id="ARBA00023163"/>
    </source>
</evidence>
<dbReference type="PRINTS" id="PR00778">
    <property type="entry name" value="HTHARSR"/>
</dbReference>
<dbReference type="EMBL" id="JOKH01000001">
    <property type="protein sequence ID" value="KEQ18738.1"/>
    <property type="molecule type" value="Genomic_DNA"/>
</dbReference>
<dbReference type="PROSITE" id="PS50987">
    <property type="entry name" value="HTH_ARSR_2"/>
    <property type="match status" value="1"/>
</dbReference>
<evidence type="ECO:0000256" key="2">
    <source>
        <dbReference type="ARBA" id="ARBA00023015"/>
    </source>
</evidence>
<dbReference type="InterPro" id="IPR036388">
    <property type="entry name" value="WH-like_DNA-bd_sf"/>
</dbReference>
<dbReference type="CDD" id="cd16345">
    <property type="entry name" value="LMWP_ArsC"/>
    <property type="match status" value="1"/>
</dbReference>
<dbReference type="eggNOG" id="COG0394">
    <property type="taxonomic scope" value="Bacteria"/>
</dbReference>
<dbReference type="Gene3D" id="1.10.10.10">
    <property type="entry name" value="Winged helix-like DNA-binding domain superfamily/Winged helix DNA-binding domain"/>
    <property type="match status" value="1"/>
</dbReference>
<gene>
    <name evidence="6" type="ORF">GZ78_01160</name>
</gene>
<dbReference type="InterPro" id="IPR023485">
    <property type="entry name" value="Ptyr_pPase"/>
</dbReference>
<dbReference type="InterPro" id="IPR018334">
    <property type="entry name" value="ArsR_HTH"/>
</dbReference>
<dbReference type="SMART" id="SM00226">
    <property type="entry name" value="LMWPc"/>
    <property type="match status" value="1"/>
</dbReference>
<evidence type="ECO:0000259" key="5">
    <source>
        <dbReference type="PROSITE" id="PS50987"/>
    </source>
</evidence>
<dbReference type="GO" id="GO:0003677">
    <property type="term" value="F:DNA binding"/>
    <property type="evidence" value="ECO:0007669"/>
    <property type="project" value="UniProtKB-KW"/>
</dbReference>